<dbReference type="PANTHER" id="PTHR31580:SF22">
    <property type="entry name" value="FILAMENT-LIKE PLANT PROTEIN 7"/>
    <property type="match status" value="1"/>
</dbReference>
<comment type="similarity">
    <text evidence="1">Belongs to the FPP family.</text>
</comment>
<feature type="coiled-coil region" evidence="3">
    <location>
        <begin position="154"/>
        <end position="197"/>
    </location>
</feature>
<dbReference type="EMBL" id="SWLB01000005">
    <property type="protein sequence ID" value="KAF3338649.1"/>
    <property type="molecule type" value="Genomic_DNA"/>
</dbReference>
<comment type="caution">
    <text evidence="5">The sequence shown here is derived from an EMBL/GenBank/DDBJ whole genome shotgun (WGS) entry which is preliminary data.</text>
</comment>
<protein>
    <submittedName>
        <fullName evidence="5">Filament-like plant protein 7 isoform X1</fullName>
    </submittedName>
</protein>
<evidence type="ECO:0000256" key="2">
    <source>
        <dbReference type="ARBA" id="ARBA00023054"/>
    </source>
</evidence>
<evidence type="ECO:0000256" key="1">
    <source>
        <dbReference type="ARBA" id="ARBA00005921"/>
    </source>
</evidence>
<dbReference type="OrthoDB" id="1917992at2759"/>
<evidence type="ECO:0000313" key="6">
    <source>
        <dbReference type="Proteomes" id="UP000623129"/>
    </source>
</evidence>
<keyword evidence="6" id="KW-1185">Reference proteome</keyword>
<gene>
    <name evidence="5" type="ORF">FCM35_KLT17486</name>
</gene>
<dbReference type="Proteomes" id="UP000623129">
    <property type="component" value="Unassembled WGS sequence"/>
</dbReference>
<feature type="region of interest" description="Disordered" evidence="4">
    <location>
        <begin position="500"/>
        <end position="568"/>
    </location>
</feature>
<keyword evidence="2 3" id="KW-0175">Coiled coil</keyword>
<feature type="compositionally biased region" description="Polar residues" evidence="4">
    <location>
        <begin position="554"/>
        <end position="568"/>
    </location>
</feature>
<feature type="compositionally biased region" description="Basic and acidic residues" evidence="4">
    <location>
        <begin position="440"/>
        <end position="477"/>
    </location>
</feature>
<sequence length="644" mass="73088">MDHKSKLQKKKSANNLELIQELKDELLLAHTESDAKDELLAKQAKVAKEAVSGWQKAESENSALKQQLKNLSNQKFQIEQNFAKLREEKGEISAETKNHLSNQEKKIKNLEEKLTEANDKVAILTIENKNIYAILETKETIINEMNESSDKASITEMKVRLDATEKENSNLKFELHMAQKELEIRNKERDYNIKTAEAAYKSQMESLKKVSKLETECNKLRMMLRKRLPGPGAVAKMRNEIKNLGLNSNNSTETRRKSSTPLADKLHVIEEENRVLKETLARKNEDTMSCVTESWATTFISELDHFKEEKVEGLNSDFGFEEDQFQNYPGWLKDIVRVILKHHYVIQMSVNNIIEEVLVALKKTGFYTGGEKEVEKCTVALEIMEIPDKSSAVPERSDLSAIEEDNFPKETNESAPKNVEVTNKPSEEVESQGSNDPELEADKVINGETNGIEKECDKEVEGEIGEKDDNFKLEEGNNEKELLKAADELKVDSFKDAKKSFEFESETKLESDDTKGEREQLESDSDTGEASKNLAECQEEIQNISKQLEAMSEPKNSSSISDQKDNSVLTLESNQRSCSLYQILAEDSVQKANSNENGADSIIKVPENDVPVQLLVPKKQKEVGLLSKIFFGRKRREIKPEKET</sequence>
<name>A0A833RC37_9POAL</name>
<evidence type="ECO:0000313" key="5">
    <source>
        <dbReference type="EMBL" id="KAF3338649.1"/>
    </source>
</evidence>
<accession>A0A833RC37</accession>
<feature type="coiled-coil region" evidence="3">
    <location>
        <begin position="54"/>
        <end position="127"/>
    </location>
</feature>
<feature type="compositionally biased region" description="Basic and acidic residues" evidence="4">
    <location>
        <begin position="500"/>
        <end position="521"/>
    </location>
</feature>
<dbReference type="AlphaFoldDB" id="A0A833RC37"/>
<dbReference type="InterPro" id="IPR008587">
    <property type="entry name" value="FPP_plant"/>
</dbReference>
<dbReference type="Pfam" id="PF05911">
    <property type="entry name" value="FPP"/>
    <property type="match status" value="1"/>
</dbReference>
<organism evidence="5 6">
    <name type="scientific">Carex littledalei</name>
    <dbReference type="NCBI Taxonomy" id="544730"/>
    <lineage>
        <taxon>Eukaryota</taxon>
        <taxon>Viridiplantae</taxon>
        <taxon>Streptophyta</taxon>
        <taxon>Embryophyta</taxon>
        <taxon>Tracheophyta</taxon>
        <taxon>Spermatophyta</taxon>
        <taxon>Magnoliopsida</taxon>
        <taxon>Liliopsida</taxon>
        <taxon>Poales</taxon>
        <taxon>Cyperaceae</taxon>
        <taxon>Cyperoideae</taxon>
        <taxon>Cariceae</taxon>
        <taxon>Carex</taxon>
        <taxon>Carex subgen. Euthyceras</taxon>
    </lineage>
</organism>
<dbReference type="PANTHER" id="PTHR31580">
    <property type="entry name" value="FILAMENT-LIKE PLANT PROTEIN 4"/>
    <property type="match status" value="1"/>
</dbReference>
<reference evidence="5" key="1">
    <citation type="submission" date="2020-01" db="EMBL/GenBank/DDBJ databases">
        <title>Genome sequence of Kobresia littledalei, the first chromosome-level genome in the family Cyperaceae.</title>
        <authorList>
            <person name="Qu G."/>
        </authorList>
    </citation>
    <scope>NUCLEOTIDE SEQUENCE</scope>
    <source>
        <strain evidence="5">C.B.Clarke</strain>
        <tissue evidence="5">Leaf</tissue>
    </source>
</reference>
<evidence type="ECO:0000256" key="3">
    <source>
        <dbReference type="SAM" id="Coils"/>
    </source>
</evidence>
<proteinExistence type="inferred from homology"/>
<feature type="region of interest" description="Disordered" evidence="4">
    <location>
        <begin position="390"/>
        <end position="477"/>
    </location>
</feature>
<evidence type="ECO:0000256" key="4">
    <source>
        <dbReference type="SAM" id="MobiDB-lite"/>
    </source>
</evidence>